<comment type="caution">
    <text evidence="2">The sequence shown here is derived from an EMBL/GenBank/DDBJ whole genome shotgun (WGS) entry which is preliminary data.</text>
</comment>
<dbReference type="InterPro" id="IPR002822">
    <property type="entry name" value="Ni_insertion"/>
</dbReference>
<protein>
    <recommendedName>
        <fullName evidence="4">LarC family nickel insertion protein</fullName>
    </recommendedName>
</protein>
<organism evidence="2 3">
    <name type="scientific">Thermoproteota archaeon</name>
    <dbReference type="NCBI Taxonomy" id="2056631"/>
    <lineage>
        <taxon>Archaea</taxon>
        <taxon>Thermoproteota</taxon>
    </lineage>
</organism>
<keyword evidence="1" id="KW-0533">Nickel</keyword>
<sequence length="255" mass="26867">MKVVIIDCATAGVSGDKLLAAAVHAGGSELRLKVEKAINSIVGEGAFSFEDAEENGLRGLRVTHSLQGKRYEGDLVEAVRSASSRAGLGRWGLGTATMAAEFITEAEKEVHGGGKLHELGEVDTVVDIVGTLIALEGQGLEDAEFFTTPLRVGAGHMKGGHGILPIPAPATLQIVRRAGLPILLSPENHEYTTPTGAALTGSPHAREGGATSIPCQRGWHRGWYPEVGCAKHNSDDNRRGWQLFGQGMCFGEQLG</sequence>
<dbReference type="PANTHER" id="PTHR36566:SF1">
    <property type="entry name" value="PYRIDINIUM-3,5-BISTHIOCARBOXYLIC ACID MONONUCLEOTIDE NICKEL INSERTION PROTEIN"/>
    <property type="match status" value="1"/>
</dbReference>
<dbReference type="EMBL" id="QNVH01000071">
    <property type="protein sequence ID" value="TDA37494.1"/>
    <property type="molecule type" value="Genomic_DNA"/>
</dbReference>
<dbReference type="Proteomes" id="UP000315399">
    <property type="component" value="Unassembled WGS sequence"/>
</dbReference>
<dbReference type="AlphaFoldDB" id="A0A523B9C0"/>
<name>A0A523B9C0_9CREN</name>
<gene>
    <name evidence="2" type="ORF">DSO08_05710</name>
</gene>
<dbReference type="Pfam" id="PF01969">
    <property type="entry name" value="Ni_insertion"/>
    <property type="match status" value="1"/>
</dbReference>
<reference evidence="2 3" key="1">
    <citation type="journal article" date="2019" name="Nat. Microbiol.">
        <title>Expanding anaerobic alkane metabolism in the domain of Archaea.</title>
        <authorList>
            <person name="Wang Y."/>
            <person name="Wegener G."/>
            <person name="Hou J."/>
            <person name="Wang F."/>
            <person name="Xiao X."/>
        </authorList>
    </citation>
    <scope>NUCLEOTIDE SEQUENCE [LARGE SCALE GENOMIC DNA]</scope>
    <source>
        <strain evidence="2">WYZ-LMO10</strain>
    </source>
</reference>
<evidence type="ECO:0008006" key="4">
    <source>
        <dbReference type="Google" id="ProtNLM"/>
    </source>
</evidence>
<evidence type="ECO:0000313" key="2">
    <source>
        <dbReference type="EMBL" id="TDA37494.1"/>
    </source>
</evidence>
<accession>A0A523B9C0</accession>
<evidence type="ECO:0000313" key="3">
    <source>
        <dbReference type="Proteomes" id="UP000315399"/>
    </source>
</evidence>
<proteinExistence type="predicted"/>
<dbReference type="PANTHER" id="PTHR36566">
    <property type="entry name" value="NICKEL INSERTION PROTEIN-RELATED"/>
    <property type="match status" value="1"/>
</dbReference>
<evidence type="ECO:0000256" key="1">
    <source>
        <dbReference type="ARBA" id="ARBA00022596"/>
    </source>
</evidence>